<protein>
    <submittedName>
        <fullName evidence="3">JDVT-CTERM system CAAX-type protease</fullName>
    </submittedName>
</protein>
<evidence type="ECO:0000313" key="3">
    <source>
        <dbReference type="EMBL" id="NML24742.1"/>
    </source>
</evidence>
<dbReference type="AlphaFoldDB" id="A0A848G0F9"/>
<keyword evidence="1" id="KW-0812">Transmembrane</keyword>
<comment type="caution">
    <text evidence="3">The sequence shown here is derived from an EMBL/GenBank/DDBJ whole genome shotgun (WGS) entry which is preliminary data.</text>
</comment>
<dbReference type="GO" id="GO:0004175">
    <property type="term" value="F:endopeptidase activity"/>
    <property type="evidence" value="ECO:0007669"/>
    <property type="project" value="UniProtKB-ARBA"/>
</dbReference>
<organism evidence="3 4">
    <name type="scientific">Zoogloea dura</name>
    <dbReference type="NCBI Taxonomy" id="2728840"/>
    <lineage>
        <taxon>Bacteria</taxon>
        <taxon>Pseudomonadati</taxon>
        <taxon>Pseudomonadota</taxon>
        <taxon>Betaproteobacteria</taxon>
        <taxon>Rhodocyclales</taxon>
        <taxon>Zoogloeaceae</taxon>
        <taxon>Zoogloea</taxon>
    </lineage>
</organism>
<dbReference type="Proteomes" id="UP000580043">
    <property type="component" value="Unassembled WGS sequence"/>
</dbReference>
<dbReference type="PANTHER" id="PTHR43592">
    <property type="entry name" value="CAAX AMINO TERMINAL PROTEASE"/>
    <property type="match status" value="1"/>
</dbReference>
<feature type="transmembrane region" description="Helical" evidence="1">
    <location>
        <begin position="20"/>
        <end position="51"/>
    </location>
</feature>
<keyword evidence="3" id="KW-0645">Protease</keyword>
<dbReference type="Pfam" id="PF02517">
    <property type="entry name" value="Rce1-like"/>
    <property type="match status" value="1"/>
</dbReference>
<evidence type="ECO:0000259" key="2">
    <source>
        <dbReference type="Pfam" id="PF02517"/>
    </source>
</evidence>
<dbReference type="EMBL" id="JABBGA010000002">
    <property type="protein sequence ID" value="NML24742.1"/>
    <property type="molecule type" value="Genomic_DNA"/>
</dbReference>
<keyword evidence="1" id="KW-1133">Transmembrane helix</keyword>
<dbReference type="PANTHER" id="PTHR43592:SF15">
    <property type="entry name" value="CAAX AMINO TERMINAL PROTEASE FAMILY PROTEIN"/>
    <property type="match status" value="1"/>
</dbReference>
<feature type="domain" description="CAAX prenyl protease 2/Lysostaphin resistance protein A-like" evidence="2">
    <location>
        <begin position="43"/>
        <end position="130"/>
    </location>
</feature>
<evidence type="ECO:0000313" key="4">
    <source>
        <dbReference type="Proteomes" id="UP000580043"/>
    </source>
</evidence>
<dbReference type="GO" id="GO:0080120">
    <property type="term" value="P:CAAX-box protein maturation"/>
    <property type="evidence" value="ECO:0007669"/>
    <property type="project" value="UniProtKB-ARBA"/>
</dbReference>
<sequence>MNTPWPTAAPLPPARRPSGVATGLALLAAALLAAALAGGATGRVWALLVFAPLAEEIVFRLGLHEALLRRGWAGWPAGLLVALAFGLAHLALRGELQAVAVALPALAIGVVYQRWRKLAPCVLLHALMNGVWLVATHPTW</sequence>
<evidence type="ECO:0000256" key="1">
    <source>
        <dbReference type="SAM" id="Phobius"/>
    </source>
</evidence>
<keyword evidence="3" id="KW-0378">Hydrolase</keyword>
<proteinExistence type="predicted"/>
<dbReference type="InterPro" id="IPR003675">
    <property type="entry name" value="Rce1/LyrA-like_dom"/>
</dbReference>
<keyword evidence="1" id="KW-0472">Membrane</keyword>
<gene>
    <name evidence="3" type="ORF">HHL15_03245</name>
</gene>
<dbReference type="RefSeq" id="WP_169144391.1">
    <property type="nucleotide sequence ID" value="NZ_JABBGA010000002.1"/>
</dbReference>
<accession>A0A848G0F9</accession>
<keyword evidence="4" id="KW-1185">Reference proteome</keyword>
<dbReference type="GO" id="GO:0006508">
    <property type="term" value="P:proteolysis"/>
    <property type="evidence" value="ECO:0007669"/>
    <property type="project" value="UniProtKB-KW"/>
</dbReference>
<reference evidence="3 4" key="1">
    <citation type="submission" date="2020-04" db="EMBL/GenBank/DDBJ databases">
        <title>Zoogloea sp. G-4-1-14 isolated from soil.</title>
        <authorList>
            <person name="Dahal R.H."/>
        </authorList>
    </citation>
    <scope>NUCLEOTIDE SEQUENCE [LARGE SCALE GENOMIC DNA]</scope>
    <source>
        <strain evidence="3 4">G-4-1-14</strain>
    </source>
</reference>
<feature type="transmembrane region" description="Helical" evidence="1">
    <location>
        <begin position="72"/>
        <end position="92"/>
    </location>
</feature>
<dbReference type="NCBIfam" id="NF033192">
    <property type="entry name" value="JDVT-CAAX"/>
    <property type="match status" value="1"/>
</dbReference>
<name>A0A848G0F9_9RHOO</name>